<evidence type="ECO:0000313" key="1">
    <source>
        <dbReference type="EMBL" id="KAL0941429.1"/>
    </source>
</evidence>
<accession>A0ACC3ZB99</accession>
<protein>
    <submittedName>
        <fullName evidence="1">Beta-lactamase</fullName>
    </submittedName>
</protein>
<sequence length="411" mass="46124">MLDTVEKEFELAVNSGEIPGVVLMAKDKSAFPELAGIKVNYTRCYGAKTARAEIAPSSRPPLKADTPMRLASASKIITTVMALQCVERGVLRMDEDVSTILPEIGKMKVLDGFDDESQPKLRSMKGAVTLRHLLTHTSGISYVVEDPNLMRYRDLGFISEPAAGTVTERFNYPLIHDPGLRWSYGPNLEWTGKLVERATCMDLDQYLQENICIPLGVTDMTFKLQQRPDMAINRADMSKRDPKGVPQNENASYFQSDPKDCFGGMGIFASSAAFMEFLYSLTANDGRLLGAQTVEEMFRPQLDWECEQSLNDELDSRRETNHGGLLPQVDIRRNHGLGGLMVMEDCDGTSWRRKGSMSWGGFPNLYWCIDPIAGICILIAFQLIPWADKQCVELGRHFERAIYQKLNEVEE</sequence>
<keyword evidence="2" id="KW-1185">Reference proteome</keyword>
<proteinExistence type="predicted"/>
<name>A0ACC3ZB99_COLTU</name>
<reference evidence="1 2" key="1">
    <citation type="journal article" date="2020" name="Phytopathology">
        <title>Genome Sequence Resources of Colletotrichum truncatum, C. plurivorum, C. musicola, and C. sojae: Four Species Pathogenic to Soybean (Glycine max).</title>
        <authorList>
            <person name="Rogerio F."/>
            <person name="Boufleur T.R."/>
            <person name="Ciampi-Guillardi M."/>
            <person name="Sukno S.A."/>
            <person name="Thon M.R."/>
            <person name="Massola Junior N.S."/>
            <person name="Baroncelli R."/>
        </authorList>
    </citation>
    <scope>NUCLEOTIDE SEQUENCE [LARGE SCALE GENOMIC DNA]</scope>
    <source>
        <strain evidence="1 2">CMES1059</strain>
    </source>
</reference>
<organism evidence="1 2">
    <name type="scientific">Colletotrichum truncatum</name>
    <name type="common">Anthracnose fungus</name>
    <name type="synonym">Colletotrichum capsici</name>
    <dbReference type="NCBI Taxonomy" id="5467"/>
    <lineage>
        <taxon>Eukaryota</taxon>
        <taxon>Fungi</taxon>
        <taxon>Dikarya</taxon>
        <taxon>Ascomycota</taxon>
        <taxon>Pezizomycotina</taxon>
        <taxon>Sordariomycetes</taxon>
        <taxon>Hypocreomycetidae</taxon>
        <taxon>Glomerellales</taxon>
        <taxon>Glomerellaceae</taxon>
        <taxon>Colletotrichum</taxon>
        <taxon>Colletotrichum truncatum species complex</taxon>
    </lineage>
</organism>
<evidence type="ECO:0000313" key="2">
    <source>
        <dbReference type="Proteomes" id="UP000805649"/>
    </source>
</evidence>
<dbReference type="Proteomes" id="UP000805649">
    <property type="component" value="Unassembled WGS sequence"/>
</dbReference>
<dbReference type="EMBL" id="VUJX02000002">
    <property type="protein sequence ID" value="KAL0941429.1"/>
    <property type="molecule type" value="Genomic_DNA"/>
</dbReference>
<gene>
    <name evidence="1" type="ORF">CTRU02_204192</name>
</gene>
<comment type="caution">
    <text evidence="1">The sequence shown here is derived from an EMBL/GenBank/DDBJ whole genome shotgun (WGS) entry which is preliminary data.</text>
</comment>